<dbReference type="EMBL" id="QKZL01000047">
    <property type="protein sequence ID" value="PZX10359.1"/>
    <property type="molecule type" value="Genomic_DNA"/>
</dbReference>
<dbReference type="RefSeq" id="WP_234822794.1">
    <property type="nucleotide sequence ID" value="NZ_QKZL01000047.1"/>
</dbReference>
<protein>
    <submittedName>
        <fullName evidence="1">Transposase</fullName>
    </submittedName>
</protein>
<dbReference type="NCBIfam" id="NF047595">
    <property type="entry name" value="IS66_ISRel24_TnpA"/>
    <property type="match status" value="1"/>
</dbReference>
<dbReference type="SUPFAM" id="SSF46689">
    <property type="entry name" value="Homeodomain-like"/>
    <property type="match status" value="1"/>
</dbReference>
<dbReference type="GO" id="GO:0004803">
    <property type="term" value="F:transposase activity"/>
    <property type="evidence" value="ECO:0007669"/>
    <property type="project" value="InterPro"/>
</dbReference>
<proteinExistence type="predicted"/>
<evidence type="ECO:0000313" key="2">
    <source>
        <dbReference type="Proteomes" id="UP000248916"/>
    </source>
</evidence>
<dbReference type="Proteomes" id="UP000248916">
    <property type="component" value="Unassembled WGS sequence"/>
</dbReference>
<reference evidence="1 2" key="1">
    <citation type="submission" date="2018-06" db="EMBL/GenBank/DDBJ databases">
        <title>Genomic Encyclopedia of Archaeal and Bacterial Type Strains, Phase II (KMG-II): from individual species to whole genera.</title>
        <authorList>
            <person name="Goeker M."/>
        </authorList>
    </citation>
    <scope>NUCLEOTIDE SEQUENCE [LARGE SCALE GENOMIC DNA]</scope>
    <source>
        <strain evidence="1 2">DSM 22009</strain>
    </source>
</reference>
<dbReference type="AlphaFoldDB" id="A0A2W7PM10"/>
<dbReference type="InterPro" id="IPR009057">
    <property type="entry name" value="Homeodomain-like_sf"/>
</dbReference>
<sequence>MGKRARKRRIWADDEKRMICRQTWLPGVSVSQVARRYDVNANLVFTWLRDARFAQEAAELPIEASAVETEAAATFLPVELVEEGSAASPDESAAPRPAGVMEIVLVGGHRLRVEGAYDPDALVRFLRALSEPGP</sequence>
<gene>
    <name evidence="1" type="ORF">LX81_04240</name>
</gene>
<dbReference type="PANTHER" id="PTHR37936:SF3">
    <property type="entry name" value="TRANSPOSASE INSC FOR INSERTION ELEMENT IS2A-RELATED"/>
    <property type="match status" value="1"/>
</dbReference>
<dbReference type="PANTHER" id="PTHR37936">
    <property type="entry name" value="TRANSPOSASE INSC FOR INSERTION ELEMENT IS2A-RELATED"/>
    <property type="match status" value="1"/>
</dbReference>
<dbReference type="GO" id="GO:0003677">
    <property type="term" value="F:DNA binding"/>
    <property type="evidence" value="ECO:0007669"/>
    <property type="project" value="InterPro"/>
</dbReference>
<organism evidence="1 2">
    <name type="scientific">Palleronia aestuarii</name>
    <dbReference type="NCBI Taxonomy" id="568105"/>
    <lineage>
        <taxon>Bacteria</taxon>
        <taxon>Pseudomonadati</taxon>
        <taxon>Pseudomonadota</taxon>
        <taxon>Alphaproteobacteria</taxon>
        <taxon>Rhodobacterales</taxon>
        <taxon>Roseobacteraceae</taxon>
        <taxon>Palleronia</taxon>
    </lineage>
</organism>
<dbReference type="InterPro" id="IPR002514">
    <property type="entry name" value="Transposase_8"/>
</dbReference>
<dbReference type="Pfam" id="PF01527">
    <property type="entry name" value="HTH_Tnp_1"/>
    <property type="match status" value="1"/>
</dbReference>
<evidence type="ECO:0000313" key="1">
    <source>
        <dbReference type="EMBL" id="PZX10359.1"/>
    </source>
</evidence>
<dbReference type="GO" id="GO:0006313">
    <property type="term" value="P:DNA transposition"/>
    <property type="evidence" value="ECO:0007669"/>
    <property type="project" value="InterPro"/>
</dbReference>
<comment type="caution">
    <text evidence="1">The sequence shown here is derived from an EMBL/GenBank/DDBJ whole genome shotgun (WGS) entry which is preliminary data.</text>
</comment>
<keyword evidence="2" id="KW-1185">Reference proteome</keyword>
<name>A0A2W7PM10_9RHOB</name>
<accession>A0A2W7PM10</accession>